<keyword evidence="2 8" id="KW-0812">Transmembrane</keyword>
<keyword evidence="10" id="KW-1185">Reference proteome</keyword>
<dbReference type="PANTHER" id="PTHR24243">
    <property type="entry name" value="G-PROTEIN COUPLED RECEPTOR"/>
    <property type="match status" value="1"/>
</dbReference>
<keyword evidence="5 8" id="KW-0472">Membrane</keyword>
<dbReference type="Gene3D" id="1.20.1070.10">
    <property type="entry name" value="Rhodopsin 7-helix transmembrane proteins"/>
    <property type="match status" value="1"/>
</dbReference>
<dbReference type="OrthoDB" id="6276488at2759"/>
<dbReference type="KEGG" id="bgt:106053215"/>
<evidence type="ECO:0000256" key="3">
    <source>
        <dbReference type="ARBA" id="ARBA00022989"/>
    </source>
</evidence>
<name>A0A9U8DXD0_BIOGL</name>
<evidence type="ECO:0000313" key="11">
    <source>
        <dbReference type="RefSeq" id="XP_013064189.2"/>
    </source>
</evidence>
<feature type="transmembrane region" description="Helical" evidence="8">
    <location>
        <begin position="210"/>
        <end position="228"/>
    </location>
</feature>
<dbReference type="AlphaFoldDB" id="A0A9U8DXD0"/>
<proteinExistence type="predicted"/>
<evidence type="ECO:0000256" key="2">
    <source>
        <dbReference type="ARBA" id="ARBA00022692"/>
    </source>
</evidence>
<evidence type="ECO:0000256" key="1">
    <source>
        <dbReference type="ARBA" id="ARBA00004141"/>
    </source>
</evidence>
<feature type="transmembrane region" description="Helical" evidence="8">
    <location>
        <begin position="148"/>
        <end position="171"/>
    </location>
</feature>
<gene>
    <name evidence="11" type="primary">LOC106053215</name>
</gene>
<keyword evidence="6 11" id="KW-0675">Receptor</keyword>
<reference evidence="11" key="1">
    <citation type="submission" date="2025-08" db="UniProtKB">
        <authorList>
            <consortium name="RefSeq"/>
        </authorList>
    </citation>
    <scope>IDENTIFICATION</scope>
</reference>
<dbReference type="PROSITE" id="PS50262">
    <property type="entry name" value="G_PROTEIN_RECEP_F1_2"/>
    <property type="match status" value="1"/>
</dbReference>
<organism evidence="10 11">
    <name type="scientific">Biomphalaria glabrata</name>
    <name type="common">Bloodfluke planorb</name>
    <name type="synonym">Freshwater snail</name>
    <dbReference type="NCBI Taxonomy" id="6526"/>
    <lineage>
        <taxon>Eukaryota</taxon>
        <taxon>Metazoa</taxon>
        <taxon>Spiralia</taxon>
        <taxon>Lophotrochozoa</taxon>
        <taxon>Mollusca</taxon>
        <taxon>Gastropoda</taxon>
        <taxon>Heterobranchia</taxon>
        <taxon>Euthyneura</taxon>
        <taxon>Panpulmonata</taxon>
        <taxon>Hygrophila</taxon>
        <taxon>Lymnaeoidea</taxon>
        <taxon>Planorbidae</taxon>
        <taxon>Biomphalaria</taxon>
    </lineage>
</organism>
<dbReference type="PANTHER" id="PTHR24243:SF208">
    <property type="entry name" value="PYROKININ-1 RECEPTOR"/>
    <property type="match status" value="1"/>
</dbReference>
<evidence type="ECO:0000259" key="9">
    <source>
        <dbReference type="PROSITE" id="PS50262"/>
    </source>
</evidence>
<dbReference type="Proteomes" id="UP001165740">
    <property type="component" value="Chromosome 2"/>
</dbReference>
<evidence type="ECO:0000256" key="7">
    <source>
        <dbReference type="ARBA" id="ARBA00023224"/>
    </source>
</evidence>
<feature type="transmembrane region" description="Helical" evidence="8">
    <location>
        <begin position="61"/>
        <end position="78"/>
    </location>
</feature>
<evidence type="ECO:0000256" key="4">
    <source>
        <dbReference type="ARBA" id="ARBA00023040"/>
    </source>
</evidence>
<dbReference type="InterPro" id="IPR000276">
    <property type="entry name" value="GPCR_Rhodpsn"/>
</dbReference>
<keyword evidence="7" id="KW-0807">Transducer</keyword>
<feature type="transmembrane region" description="Helical" evidence="8">
    <location>
        <begin position="98"/>
        <end position="128"/>
    </location>
</feature>
<sequence>MNISQMLINQKTIKSIPINSLISDFFNIFNLLIVGEVIGILGIIGNVFTNRNFYKQGFRDTVSVTLTALAVSDIGALVTQQGYNIMVNPWLSKMDLDFALYSMVAVFFFYPNGYFIRVSGLITAFASFERCVSVALPLKVRLLFSRKVVLIVNVMIFFLMSIYLFPLYYFYCVQFVYVFNPLTNRTLFTLKYRENADIVLHVSYLLVDLAVPYFTFLVTIVSAVIIVVQLRSKAKWRSAVVSGKTQGEKSDALPKEKRTSVMLVTVSLIFIVCLIPHSAILTALSFVKELKLGGPYFNVAFLCYTFTFLMETINCSVSILVYYKMSTKFRTTAQEMLKLCKRTDLKH</sequence>
<feature type="transmembrane region" description="Helical" evidence="8">
    <location>
        <begin position="299"/>
        <end position="323"/>
    </location>
</feature>
<feature type="transmembrane region" description="Helical" evidence="8">
    <location>
        <begin position="261"/>
        <end position="287"/>
    </location>
</feature>
<evidence type="ECO:0000256" key="6">
    <source>
        <dbReference type="ARBA" id="ARBA00023170"/>
    </source>
</evidence>
<dbReference type="RefSeq" id="XP_013064189.2">
    <property type="nucleotide sequence ID" value="XM_013208735.2"/>
</dbReference>
<evidence type="ECO:0000256" key="8">
    <source>
        <dbReference type="SAM" id="Phobius"/>
    </source>
</evidence>
<protein>
    <submittedName>
        <fullName evidence="11">Probable G-protein coupled receptor frpr-1</fullName>
    </submittedName>
</protein>
<evidence type="ECO:0000313" key="10">
    <source>
        <dbReference type="Proteomes" id="UP001165740"/>
    </source>
</evidence>
<dbReference type="OMA" id="MIFFLMS"/>
<keyword evidence="4" id="KW-0297">G-protein coupled receptor</keyword>
<accession>A0A9U8DXD0</accession>
<dbReference type="InterPro" id="IPR017452">
    <property type="entry name" value="GPCR_Rhodpsn_7TM"/>
</dbReference>
<feature type="domain" description="G-protein coupled receptors family 1 profile" evidence="9">
    <location>
        <begin position="39"/>
        <end position="322"/>
    </location>
</feature>
<dbReference type="GO" id="GO:0004930">
    <property type="term" value="F:G protein-coupled receptor activity"/>
    <property type="evidence" value="ECO:0007669"/>
    <property type="project" value="UniProtKB-KW"/>
</dbReference>
<dbReference type="SUPFAM" id="SSF81321">
    <property type="entry name" value="Family A G protein-coupled receptor-like"/>
    <property type="match status" value="1"/>
</dbReference>
<evidence type="ECO:0000256" key="5">
    <source>
        <dbReference type="ARBA" id="ARBA00023136"/>
    </source>
</evidence>
<dbReference type="Pfam" id="PF00001">
    <property type="entry name" value="7tm_1"/>
    <property type="match status" value="1"/>
</dbReference>
<dbReference type="GeneID" id="106053215"/>
<dbReference type="GO" id="GO:0016020">
    <property type="term" value="C:membrane"/>
    <property type="evidence" value="ECO:0007669"/>
    <property type="project" value="UniProtKB-SubCell"/>
</dbReference>
<comment type="subcellular location">
    <subcellularLocation>
        <location evidence="1">Membrane</location>
        <topology evidence="1">Multi-pass membrane protein</topology>
    </subcellularLocation>
</comment>
<feature type="transmembrane region" description="Helical" evidence="8">
    <location>
        <begin position="28"/>
        <end position="49"/>
    </location>
</feature>
<keyword evidence="3 8" id="KW-1133">Transmembrane helix</keyword>